<evidence type="ECO:0000259" key="1">
    <source>
        <dbReference type="PROSITE" id="PS50206"/>
    </source>
</evidence>
<protein>
    <submittedName>
        <fullName evidence="2">Sulfurtransferase</fullName>
    </submittedName>
</protein>
<evidence type="ECO:0000313" key="2">
    <source>
        <dbReference type="EMBL" id="KGN30808.1"/>
    </source>
</evidence>
<dbReference type="InterPro" id="IPR001763">
    <property type="entry name" value="Rhodanese-like_dom"/>
</dbReference>
<reference evidence="2 3" key="1">
    <citation type="submission" date="2013-08" db="EMBL/GenBank/DDBJ databases">
        <title>The genome sequence of Knoellia sinensis.</title>
        <authorList>
            <person name="Zhu W."/>
            <person name="Wang G."/>
        </authorList>
    </citation>
    <scope>NUCLEOTIDE SEQUENCE [LARGE SCALE GENOMIC DNA]</scope>
    <source>
        <strain evidence="2 3">KCTC 19936</strain>
    </source>
</reference>
<evidence type="ECO:0000313" key="3">
    <source>
        <dbReference type="Proteomes" id="UP000030002"/>
    </source>
</evidence>
<dbReference type="Pfam" id="PF00581">
    <property type="entry name" value="Rhodanese"/>
    <property type="match status" value="1"/>
</dbReference>
<feature type="domain" description="Rhodanese" evidence="1">
    <location>
        <begin position="12"/>
        <end position="103"/>
    </location>
</feature>
<organism evidence="2 3">
    <name type="scientific">Knoellia sinensis KCTC 19936</name>
    <dbReference type="NCBI Taxonomy" id="1385520"/>
    <lineage>
        <taxon>Bacteria</taxon>
        <taxon>Bacillati</taxon>
        <taxon>Actinomycetota</taxon>
        <taxon>Actinomycetes</taxon>
        <taxon>Micrococcales</taxon>
        <taxon>Intrasporangiaceae</taxon>
        <taxon>Knoellia</taxon>
    </lineage>
</organism>
<dbReference type="AlphaFoldDB" id="A0A0A0J130"/>
<dbReference type="PANTHER" id="PTHR43031">
    <property type="entry name" value="FAD-DEPENDENT OXIDOREDUCTASE"/>
    <property type="match status" value="1"/>
</dbReference>
<dbReference type="SUPFAM" id="SSF52821">
    <property type="entry name" value="Rhodanese/Cell cycle control phosphatase"/>
    <property type="match status" value="1"/>
</dbReference>
<comment type="caution">
    <text evidence="2">The sequence shown here is derived from an EMBL/GenBank/DDBJ whole genome shotgun (WGS) entry which is preliminary data.</text>
</comment>
<keyword evidence="3" id="KW-1185">Reference proteome</keyword>
<dbReference type="PROSITE" id="PS50206">
    <property type="entry name" value="RHODANESE_3"/>
    <property type="match status" value="1"/>
</dbReference>
<accession>A0A0A0J130</accession>
<name>A0A0A0J130_9MICO</name>
<dbReference type="InterPro" id="IPR050229">
    <property type="entry name" value="GlpE_sulfurtransferase"/>
</dbReference>
<dbReference type="GO" id="GO:0016740">
    <property type="term" value="F:transferase activity"/>
    <property type="evidence" value="ECO:0007669"/>
    <property type="project" value="UniProtKB-KW"/>
</dbReference>
<dbReference type="EMBL" id="AVPJ01000016">
    <property type="protein sequence ID" value="KGN30808.1"/>
    <property type="molecule type" value="Genomic_DNA"/>
</dbReference>
<keyword evidence="2" id="KW-0808">Transferase</keyword>
<dbReference type="STRING" id="1385520.N802_06255"/>
<dbReference type="PANTHER" id="PTHR43031:SF1">
    <property type="entry name" value="PYRIDINE NUCLEOTIDE-DISULPHIDE OXIDOREDUCTASE"/>
    <property type="match status" value="1"/>
</dbReference>
<proteinExistence type="predicted"/>
<dbReference type="SMART" id="SM00450">
    <property type="entry name" value="RHOD"/>
    <property type="match status" value="1"/>
</dbReference>
<gene>
    <name evidence="2" type="ORF">N802_06255</name>
</gene>
<dbReference type="InterPro" id="IPR036873">
    <property type="entry name" value="Rhodanese-like_dom_sf"/>
</dbReference>
<dbReference type="Gene3D" id="3.40.250.10">
    <property type="entry name" value="Rhodanese-like domain"/>
    <property type="match status" value="1"/>
</dbReference>
<sequence length="112" mass="12365">MSEFPQVQVADLSDDAVFLDIREQDEWDRGHAPGAVHIPMSELPARVDELAPFLDRDEPLVVTCRSGGRVTRTLPWLEQQGYDVANLDGGMRAWHAAGKEMETAHGGEAQVP</sequence>
<dbReference type="RefSeq" id="WP_035918248.1">
    <property type="nucleotide sequence ID" value="NZ_AVPJ01000016.1"/>
</dbReference>
<dbReference type="eggNOG" id="COG0607">
    <property type="taxonomic scope" value="Bacteria"/>
</dbReference>
<dbReference type="Proteomes" id="UP000030002">
    <property type="component" value="Unassembled WGS sequence"/>
</dbReference>
<dbReference type="CDD" id="cd00158">
    <property type="entry name" value="RHOD"/>
    <property type="match status" value="1"/>
</dbReference>
<dbReference type="OrthoDB" id="9800872at2"/>